<protein>
    <submittedName>
        <fullName evidence="1">Uncharacterized protein</fullName>
    </submittedName>
</protein>
<gene>
    <name evidence="1" type="ORF">C5F48_10725</name>
</gene>
<keyword evidence="2" id="KW-1185">Reference proteome</keyword>
<dbReference type="OrthoDB" id="8245613at2"/>
<reference evidence="1 2" key="1">
    <citation type="submission" date="2018-03" db="EMBL/GenBank/DDBJ databases">
        <title>Cereibacter changlensis.</title>
        <authorList>
            <person name="Meyer T.E."/>
            <person name="Miller S."/>
            <person name="Lodha T."/>
            <person name="Gandham S."/>
            <person name="Chintalapati S."/>
            <person name="Chintalapati V.R."/>
        </authorList>
    </citation>
    <scope>NUCLEOTIDE SEQUENCE [LARGE SCALE GENOMIC DNA]</scope>
    <source>
        <strain evidence="1 2">JA139</strain>
    </source>
</reference>
<name>A0A2T4JV00_9RHOB</name>
<sequence length="141" mass="15063">MSQVTIKLMVDVVGALESGSLSGNLFAFDTHRRLGSQGIGTDALHTAVARGTRIMWVIAPLECEAFVSLEDIVIDRAVCEPELNSYPGSSVTYWIGTVKKAAPLTSYDLVFSLGSHGRSMVHPARLALISLGKTSEKGDAQ</sequence>
<accession>A0A2T4JV00</accession>
<dbReference type="AlphaFoldDB" id="A0A2T4JV00"/>
<dbReference type="EMBL" id="PZKG01000040">
    <property type="protein sequence ID" value="PTE21740.1"/>
    <property type="molecule type" value="Genomic_DNA"/>
</dbReference>
<organism evidence="1 2">
    <name type="scientific">Cereibacter changlensis JA139</name>
    <dbReference type="NCBI Taxonomy" id="1188249"/>
    <lineage>
        <taxon>Bacteria</taxon>
        <taxon>Pseudomonadati</taxon>
        <taxon>Pseudomonadota</taxon>
        <taxon>Alphaproteobacteria</taxon>
        <taxon>Rhodobacterales</taxon>
        <taxon>Paracoccaceae</taxon>
        <taxon>Cereibacter</taxon>
    </lineage>
</organism>
<dbReference type="Proteomes" id="UP000241010">
    <property type="component" value="Unassembled WGS sequence"/>
</dbReference>
<proteinExistence type="predicted"/>
<dbReference type="RefSeq" id="WP_107663906.1">
    <property type="nucleotide sequence ID" value="NZ_PZKG01000040.1"/>
</dbReference>
<comment type="caution">
    <text evidence="1">The sequence shown here is derived from an EMBL/GenBank/DDBJ whole genome shotgun (WGS) entry which is preliminary data.</text>
</comment>
<evidence type="ECO:0000313" key="1">
    <source>
        <dbReference type="EMBL" id="PTE21740.1"/>
    </source>
</evidence>
<evidence type="ECO:0000313" key="2">
    <source>
        <dbReference type="Proteomes" id="UP000241010"/>
    </source>
</evidence>